<dbReference type="EMBL" id="JADIMH010000006">
    <property type="protein sequence ID" value="MBO8466331.1"/>
    <property type="molecule type" value="Genomic_DNA"/>
</dbReference>
<proteinExistence type="predicted"/>
<feature type="chain" id="PRO_5038460591" description="DUF4136 domain-containing protein" evidence="1">
    <location>
        <begin position="21"/>
        <end position="166"/>
    </location>
</feature>
<reference evidence="2" key="2">
    <citation type="journal article" date="2021" name="PeerJ">
        <title>Extensive microbial diversity within the chicken gut microbiome revealed by metagenomics and culture.</title>
        <authorList>
            <person name="Gilroy R."/>
            <person name="Ravi A."/>
            <person name="Getino M."/>
            <person name="Pursley I."/>
            <person name="Horton D.L."/>
            <person name="Alikhan N.F."/>
            <person name="Baker D."/>
            <person name="Gharbi K."/>
            <person name="Hall N."/>
            <person name="Watson M."/>
            <person name="Adriaenssens E.M."/>
            <person name="Foster-Nyarko E."/>
            <person name="Jarju S."/>
            <person name="Secka A."/>
            <person name="Antonio M."/>
            <person name="Oren A."/>
            <person name="Chaudhuri R.R."/>
            <person name="La Ragione R."/>
            <person name="Hildebrand F."/>
            <person name="Pallen M.J."/>
        </authorList>
    </citation>
    <scope>NUCLEOTIDE SEQUENCE</scope>
    <source>
        <strain evidence="2">B1-15692</strain>
    </source>
</reference>
<dbReference type="AlphaFoldDB" id="A0A9D9I7E0"/>
<keyword evidence="1" id="KW-0732">Signal</keyword>
<sequence length="166" mass="17973">MKPMKFIAILLSLFTLSSCASLRPATYAGNTSLVGYKYAYITPTSGLSSSSGGVYGNEFGIYDTTVSKSINPSDVISGILMKNGYILLPEIEDNIRDRTVIVNYGETGRRYILGGLFGYMIEVTLQILSADTHEVLCTCTAEGQGETEADDIRIAITRALAMVFPD</sequence>
<protein>
    <recommendedName>
        <fullName evidence="4">DUF4136 domain-containing protein</fullName>
    </recommendedName>
</protein>
<organism evidence="2 3">
    <name type="scientific">Candidatus Cryptobacteroides faecipullorum</name>
    <dbReference type="NCBI Taxonomy" id="2840764"/>
    <lineage>
        <taxon>Bacteria</taxon>
        <taxon>Pseudomonadati</taxon>
        <taxon>Bacteroidota</taxon>
        <taxon>Bacteroidia</taxon>
        <taxon>Bacteroidales</taxon>
        <taxon>Candidatus Cryptobacteroides</taxon>
    </lineage>
</organism>
<comment type="caution">
    <text evidence="2">The sequence shown here is derived from an EMBL/GenBank/DDBJ whole genome shotgun (WGS) entry which is preliminary data.</text>
</comment>
<feature type="signal peptide" evidence="1">
    <location>
        <begin position="1"/>
        <end position="20"/>
    </location>
</feature>
<evidence type="ECO:0000313" key="3">
    <source>
        <dbReference type="Proteomes" id="UP000823660"/>
    </source>
</evidence>
<name>A0A9D9I7E0_9BACT</name>
<evidence type="ECO:0008006" key="4">
    <source>
        <dbReference type="Google" id="ProtNLM"/>
    </source>
</evidence>
<accession>A0A9D9I7E0</accession>
<dbReference type="PROSITE" id="PS51257">
    <property type="entry name" value="PROKAR_LIPOPROTEIN"/>
    <property type="match status" value="1"/>
</dbReference>
<evidence type="ECO:0000256" key="1">
    <source>
        <dbReference type="SAM" id="SignalP"/>
    </source>
</evidence>
<reference evidence="2" key="1">
    <citation type="submission" date="2020-10" db="EMBL/GenBank/DDBJ databases">
        <authorList>
            <person name="Gilroy R."/>
        </authorList>
    </citation>
    <scope>NUCLEOTIDE SEQUENCE</scope>
    <source>
        <strain evidence="2">B1-15692</strain>
    </source>
</reference>
<gene>
    <name evidence="2" type="ORF">IAB99_01025</name>
</gene>
<evidence type="ECO:0000313" key="2">
    <source>
        <dbReference type="EMBL" id="MBO8466331.1"/>
    </source>
</evidence>
<dbReference type="Proteomes" id="UP000823660">
    <property type="component" value="Unassembled WGS sequence"/>
</dbReference>